<proteinExistence type="inferred from homology"/>
<keyword evidence="3" id="KW-0238">DNA-binding</keyword>
<dbReference type="Proteomes" id="UP001171111">
    <property type="component" value="Unassembled WGS sequence"/>
</dbReference>
<evidence type="ECO:0000256" key="4">
    <source>
        <dbReference type="ARBA" id="ARBA00023172"/>
    </source>
</evidence>
<keyword evidence="7" id="KW-1185">Reference proteome</keyword>
<dbReference type="PANTHER" id="PTHR30629">
    <property type="entry name" value="PROPHAGE INTEGRASE"/>
    <property type="match status" value="1"/>
</dbReference>
<feature type="domain" description="Tyr recombinase" evidence="5">
    <location>
        <begin position="223"/>
        <end position="408"/>
    </location>
</feature>
<dbReference type="Gene3D" id="1.10.150.130">
    <property type="match status" value="1"/>
</dbReference>
<evidence type="ECO:0000256" key="2">
    <source>
        <dbReference type="ARBA" id="ARBA00022908"/>
    </source>
</evidence>
<dbReference type="InterPro" id="IPR050808">
    <property type="entry name" value="Phage_Integrase"/>
</dbReference>
<dbReference type="PROSITE" id="PS51898">
    <property type="entry name" value="TYR_RECOMBINASE"/>
    <property type="match status" value="1"/>
</dbReference>
<evidence type="ECO:0000259" key="5">
    <source>
        <dbReference type="PROSITE" id="PS51898"/>
    </source>
</evidence>
<evidence type="ECO:0000256" key="1">
    <source>
        <dbReference type="ARBA" id="ARBA00008857"/>
    </source>
</evidence>
<evidence type="ECO:0000313" key="6">
    <source>
        <dbReference type="EMBL" id="MDO2409196.1"/>
    </source>
</evidence>
<organism evidence="6 7">
    <name type="scientific">Campylobacter magnus</name>
    <dbReference type="NCBI Taxonomy" id="3026462"/>
    <lineage>
        <taxon>Bacteria</taxon>
        <taxon>Pseudomonadati</taxon>
        <taxon>Campylobacterota</taxon>
        <taxon>Epsilonproteobacteria</taxon>
        <taxon>Campylobacterales</taxon>
        <taxon>Campylobacteraceae</taxon>
        <taxon>Campylobacter</taxon>
    </lineage>
</organism>
<keyword evidence="2" id="KW-0229">DNA integration</keyword>
<dbReference type="InterPro" id="IPR011010">
    <property type="entry name" value="DNA_brk_join_enz"/>
</dbReference>
<dbReference type="RefSeq" id="WP_302244038.1">
    <property type="nucleotide sequence ID" value="NZ_JAULJQ010000003.1"/>
</dbReference>
<gene>
    <name evidence="6" type="ORF">Q2362_03660</name>
</gene>
<dbReference type="CDD" id="cd00801">
    <property type="entry name" value="INT_P4_C"/>
    <property type="match status" value="1"/>
</dbReference>
<name>A0ABT8TAA6_9BACT</name>
<dbReference type="InterPro" id="IPR013762">
    <property type="entry name" value="Integrase-like_cat_sf"/>
</dbReference>
<dbReference type="InterPro" id="IPR053876">
    <property type="entry name" value="Phage_int_M"/>
</dbReference>
<dbReference type="SUPFAM" id="SSF56349">
    <property type="entry name" value="DNA breaking-rejoining enzymes"/>
    <property type="match status" value="1"/>
</dbReference>
<dbReference type="InterPro" id="IPR010998">
    <property type="entry name" value="Integrase_recombinase_N"/>
</dbReference>
<dbReference type="InterPro" id="IPR002104">
    <property type="entry name" value="Integrase_catalytic"/>
</dbReference>
<protein>
    <submittedName>
        <fullName evidence="6">Site-specific integrase</fullName>
    </submittedName>
</protein>
<dbReference type="Pfam" id="PF00589">
    <property type="entry name" value="Phage_integrase"/>
    <property type="match status" value="1"/>
</dbReference>
<evidence type="ECO:0000256" key="3">
    <source>
        <dbReference type="ARBA" id="ARBA00023125"/>
    </source>
</evidence>
<comment type="similarity">
    <text evidence="1">Belongs to the 'phage' integrase family.</text>
</comment>
<dbReference type="Pfam" id="PF22022">
    <property type="entry name" value="Phage_int_M"/>
    <property type="match status" value="1"/>
</dbReference>
<evidence type="ECO:0000313" key="7">
    <source>
        <dbReference type="Proteomes" id="UP001171111"/>
    </source>
</evidence>
<keyword evidence="4" id="KW-0233">DNA recombination</keyword>
<sequence length="427" mass="48682">MVRCLSEKEVASLSYKANETASNKCSKYFIGGALGLYLFVYKPNKQGTSLKKYKLRKRVNNKDILSPLLDNNGKELCYPKNSLQEARSIALAIEAGIQQNRADKDSGLFSYYANELFKMDEKSLSAFTVKKKRLRFDKFIAPYLNNEPVARITTPAIIKVIRNAYELSSKSTNRSNVTGYETANRVKIIIKQILDIALNEGEININPSPQNLNRIIKAPVATHHPALIDEDDIKCFIRDLNDARPSMSKNALMFMMLIPLRSGTLRQLTWSDIKEKHGTTFLHIPASKMKTRRDFQIAISDKAKKILDIQFKLRVNDFVFGLQTSKTDYAFSDMTLSNFLKTIGYKGHQTPHGLRATFSSICAKHQDEHGLSTEIIEMCLAHTIESVKGKVAAAYDRDPKLKLQKKLFDWYANFLENLEPIRLERLW</sequence>
<reference evidence="6 7" key="1">
    <citation type="submission" date="2023-06" db="EMBL/GenBank/DDBJ databases">
        <title>Campylobacter magnum sp. nov., isolated from cecal contents of domestic pigs (Sus scrofa domesticus).</title>
        <authorList>
            <person name="Papic B."/>
            <person name="Gruntar I."/>
        </authorList>
    </citation>
    <scope>NUCLEOTIDE SEQUENCE [LARGE SCALE GENOMIC DNA]</scope>
    <source>
        <strain evidence="7">34484-21</strain>
    </source>
</reference>
<dbReference type="PANTHER" id="PTHR30629:SF2">
    <property type="entry name" value="PROPHAGE INTEGRASE INTS-RELATED"/>
    <property type="match status" value="1"/>
</dbReference>
<dbReference type="EMBL" id="JAULJQ010000003">
    <property type="protein sequence ID" value="MDO2409196.1"/>
    <property type="molecule type" value="Genomic_DNA"/>
</dbReference>
<comment type="caution">
    <text evidence="6">The sequence shown here is derived from an EMBL/GenBank/DDBJ whole genome shotgun (WGS) entry which is preliminary data.</text>
</comment>
<accession>A0ABT8TAA6</accession>
<dbReference type="Gene3D" id="1.10.443.10">
    <property type="entry name" value="Intergrase catalytic core"/>
    <property type="match status" value="1"/>
</dbReference>